<evidence type="ECO:0000256" key="8">
    <source>
        <dbReference type="ARBA" id="ARBA00023136"/>
    </source>
</evidence>
<evidence type="ECO:0000256" key="6">
    <source>
        <dbReference type="ARBA" id="ARBA00022989"/>
    </source>
</evidence>
<dbReference type="GO" id="GO:0015095">
    <property type="term" value="F:magnesium ion transmembrane transporter activity"/>
    <property type="evidence" value="ECO:0007669"/>
    <property type="project" value="TreeGrafter"/>
</dbReference>
<dbReference type="SUPFAM" id="SSF144083">
    <property type="entry name" value="Magnesium transport protein CorA, transmembrane region"/>
    <property type="match status" value="1"/>
</dbReference>
<dbReference type="Gene3D" id="1.20.58.340">
    <property type="entry name" value="Magnesium transport protein CorA, transmembrane region"/>
    <property type="match status" value="2"/>
</dbReference>
<accession>A0A6G0XUD9</accession>
<name>A0A6G0XUD9_9STRA</name>
<feature type="region of interest" description="Disordered" evidence="10">
    <location>
        <begin position="77"/>
        <end position="102"/>
    </location>
</feature>
<proteinExistence type="inferred from homology"/>
<comment type="subcellular location">
    <subcellularLocation>
        <location evidence="1">Membrane</location>
        <topology evidence="1">Multi-pass membrane protein</topology>
    </subcellularLocation>
    <subcellularLocation>
        <location evidence="9">Mitochondrion inner membrane</location>
        <topology evidence="9">Multi-pass membrane protein</topology>
    </subcellularLocation>
</comment>
<dbReference type="EMBL" id="VJMJ01000010">
    <property type="protein sequence ID" value="KAF0744132.1"/>
    <property type="molecule type" value="Genomic_DNA"/>
</dbReference>
<evidence type="ECO:0000313" key="12">
    <source>
        <dbReference type="Proteomes" id="UP000481153"/>
    </source>
</evidence>
<dbReference type="PANTHER" id="PTHR13890:SF0">
    <property type="entry name" value="MAGNESIUM TRANSPORTER MRS2 HOMOLOG, MITOCHONDRIAL"/>
    <property type="match status" value="1"/>
</dbReference>
<evidence type="ECO:0000256" key="9">
    <source>
        <dbReference type="RuleBase" id="RU366042"/>
    </source>
</evidence>
<dbReference type="PANTHER" id="PTHR13890">
    <property type="entry name" value="RNA SPLICING PROTEIN MRS2, MITOCHONDRIAL"/>
    <property type="match status" value="1"/>
</dbReference>
<comment type="similarity">
    <text evidence="9">Belongs to the CorA metal ion transporter (MIT) (TC 1.A.35) family.</text>
</comment>
<keyword evidence="9" id="KW-0999">Mitochondrion inner membrane</keyword>
<keyword evidence="12" id="KW-1185">Reference proteome</keyword>
<dbReference type="AlphaFoldDB" id="A0A6G0XUD9"/>
<keyword evidence="9" id="KW-0496">Mitochondrion</keyword>
<evidence type="ECO:0000256" key="10">
    <source>
        <dbReference type="SAM" id="MobiDB-lite"/>
    </source>
</evidence>
<dbReference type="GO" id="GO:0005743">
    <property type="term" value="C:mitochondrial inner membrane"/>
    <property type="evidence" value="ECO:0007669"/>
    <property type="project" value="UniProtKB-SubCell"/>
</dbReference>
<keyword evidence="7 9" id="KW-0406">Ion transport</keyword>
<evidence type="ECO:0000313" key="11">
    <source>
        <dbReference type="EMBL" id="KAF0744132.1"/>
    </source>
</evidence>
<evidence type="ECO:0000256" key="7">
    <source>
        <dbReference type="ARBA" id="ARBA00023065"/>
    </source>
</evidence>
<evidence type="ECO:0000256" key="4">
    <source>
        <dbReference type="ARBA" id="ARBA00022842"/>
    </source>
</evidence>
<keyword evidence="5" id="KW-0809">Transit peptide</keyword>
<keyword evidence="6 9" id="KW-1133">Transmembrane helix</keyword>
<keyword evidence="8 9" id="KW-0472">Membrane</keyword>
<organism evidence="11 12">
    <name type="scientific">Aphanomyces euteiches</name>
    <dbReference type="NCBI Taxonomy" id="100861"/>
    <lineage>
        <taxon>Eukaryota</taxon>
        <taxon>Sar</taxon>
        <taxon>Stramenopiles</taxon>
        <taxon>Oomycota</taxon>
        <taxon>Saprolegniomycetes</taxon>
        <taxon>Saprolegniales</taxon>
        <taxon>Verrucalvaceae</taxon>
        <taxon>Aphanomyces</taxon>
    </lineage>
</organism>
<evidence type="ECO:0000256" key="1">
    <source>
        <dbReference type="ARBA" id="ARBA00004141"/>
    </source>
</evidence>
<dbReference type="Proteomes" id="UP000481153">
    <property type="component" value="Unassembled WGS sequence"/>
</dbReference>
<sequence length="399" mass="44905">MSTRFGTGVDAQPALLAESLMHNDMLVTMNGEILGMNGMKDGKRLALRFDASGNSEFQEVTRMEVLHMIQTGVKSMLIPAPPKHESRNGRSHSRSRFSRDGPVDIPAVHMRDLRKLDNVFSTSNEPAIMVRQQAILVNCDPVRAVIMRDVMLIFLPDGADSLVYHLKTNMKVHLVDAAAFEFAALEAILATLCHLFSTECAKIIPKGRSSLDKMAKDDSMLSELENLRFVKNEMSSLESRVAGMRRLLMSLLENEEDLHMMYLTKLYNEPNLVHDLFSFDTEDAESFLEVYLQEIYGTQTRVALMANNVQNTESIVMLKLDSKRNFLLSVDLSLTLLGTLLAVPTFIVGGFGMNLNSYIQQTDYVFWVVFGVCIAFVFVGYASTVTYLKHQGINMSWKY</sequence>
<feature type="transmembrane region" description="Helical" evidence="9">
    <location>
        <begin position="364"/>
        <end position="388"/>
    </location>
</feature>
<keyword evidence="4 9" id="KW-0460">Magnesium</keyword>
<evidence type="ECO:0000256" key="3">
    <source>
        <dbReference type="ARBA" id="ARBA00022692"/>
    </source>
</evidence>
<gene>
    <name evidence="11" type="ORF">Ae201684_001274</name>
</gene>
<evidence type="ECO:0000256" key="5">
    <source>
        <dbReference type="ARBA" id="ARBA00022946"/>
    </source>
</evidence>
<dbReference type="Gene3D" id="2.40.128.330">
    <property type="match status" value="1"/>
</dbReference>
<dbReference type="VEuPathDB" id="FungiDB:AeMF1_001442"/>
<reference evidence="11 12" key="1">
    <citation type="submission" date="2019-07" db="EMBL/GenBank/DDBJ databases">
        <title>Genomics analysis of Aphanomyces spp. identifies a new class of oomycete effector associated with host adaptation.</title>
        <authorList>
            <person name="Gaulin E."/>
        </authorList>
    </citation>
    <scope>NUCLEOTIDE SEQUENCE [LARGE SCALE GENOMIC DNA]</scope>
    <source>
        <strain evidence="11 12">ATCC 201684</strain>
    </source>
</reference>
<keyword evidence="3 9" id="KW-0812">Transmembrane</keyword>
<comment type="caution">
    <text evidence="11">The sequence shown here is derived from an EMBL/GenBank/DDBJ whole genome shotgun (WGS) entry which is preliminary data.</text>
</comment>
<feature type="transmembrane region" description="Helical" evidence="9">
    <location>
        <begin position="326"/>
        <end position="352"/>
    </location>
</feature>
<dbReference type="Pfam" id="PF22099">
    <property type="entry name" value="MRS2-like"/>
    <property type="match status" value="1"/>
</dbReference>
<keyword evidence="2 9" id="KW-0813">Transport</keyword>
<dbReference type="CDD" id="cd12823">
    <property type="entry name" value="Mrs2_Mfm1p-like"/>
    <property type="match status" value="1"/>
</dbReference>
<evidence type="ECO:0000256" key="2">
    <source>
        <dbReference type="ARBA" id="ARBA00022448"/>
    </source>
</evidence>
<dbReference type="InterPro" id="IPR045863">
    <property type="entry name" value="CorA_TM1_TM2"/>
</dbReference>
<protein>
    <recommendedName>
        <fullName evidence="9">Magnesium transporter</fullName>
    </recommendedName>
</protein>
<dbReference type="InterPro" id="IPR039204">
    <property type="entry name" value="MRS2-like"/>
</dbReference>